<accession>A0A923RTZ8</accession>
<keyword evidence="4" id="KW-1185">Reference proteome</keyword>
<dbReference type="EMBL" id="JACOPH010000001">
    <property type="protein sequence ID" value="MBC5712719.1"/>
    <property type="molecule type" value="Genomic_DNA"/>
</dbReference>
<evidence type="ECO:0000256" key="1">
    <source>
        <dbReference type="SAM" id="MobiDB-lite"/>
    </source>
</evidence>
<feature type="compositionally biased region" description="Polar residues" evidence="1">
    <location>
        <begin position="192"/>
        <end position="210"/>
    </location>
</feature>
<dbReference type="Proteomes" id="UP000606720">
    <property type="component" value="Unassembled WGS sequence"/>
</dbReference>
<feature type="compositionally biased region" description="Polar residues" evidence="1">
    <location>
        <begin position="153"/>
        <end position="167"/>
    </location>
</feature>
<evidence type="ECO:0000259" key="2">
    <source>
        <dbReference type="Pfam" id="PF19623"/>
    </source>
</evidence>
<proteinExistence type="predicted"/>
<sequence length="361" mass="41884">MAGLQRFISYIYRYENDERQENAGFAKMEIRGNVCRMEVHIQNINLEQRETTVYLFTRKENVMHGILVGELALSKGRGDVRYAFDTKELVEFGITVLDLEGIFIPCGEEIYLASQWKEGTVTRQRFQVIEKRKTAPAEAESNEIEEAADIPSENGQNVSGQRGNNQSADERELSEKEQDEAEQEVTRGESGTEGSTQDQKVTAAETKSNTSQMMNNRMRMGQNRSGNRNIQATELPMEEFLEDSSWERIFQKLRLKETVFYPFEGQEIECIRMQLHDLQELPKKYWYIGNNSFLLHGFFNYRHIILGEMQENGKKAYFIGVPGVFANQERIMASMFGFPEFRTAKMAEYKTGNFGYWYRII</sequence>
<dbReference type="InterPro" id="IPR046131">
    <property type="entry name" value="DUF6128"/>
</dbReference>
<dbReference type="Pfam" id="PF19623">
    <property type="entry name" value="DUF6128"/>
    <property type="match status" value="1"/>
</dbReference>
<dbReference type="AlphaFoldDB" id="A0A923RTZ8"/>
<evidence type="ECO:0000313" key="4">
    <source>
        <dbReference type="Proteomes" id="UP000606720"/>
    </source>
</evidence>
<feature type="region of interest" description="Disordered" evidence="1">
    <location>
        <begin position="132"/>
        <end position="214"/>
    </location>
</feature>
<organism evidence="3 4">
    <name type="scientific">Roseburia zhanii</name>
    <dbReference type="NCBI Taxonomy" id="2763064"/>
    <lineage>
        <taxon>Bacteria</taxon>
        <taxon>Bacillati</taxon>
        <taxon>Bacillota</taxon>
        <taxon>Clostridia</taxon>
        <taxon>Lachnospirales</taxon>
        <taxon>Lachnospiraceae</taxon>
        <taxon>Roseburia</taxon>
    </lineage>
</organism>
<reference evidence="3" key="1">
    <citation type="submission" date="2020-08" db="EMBL/GenBank/DDBJ databases">
        <title>Genome public.</title>
        <authorList>
            <person name="Liu C."/>
            <person name="Sun Q."/>
        </authorList>
    </citation>
    <scope>NUCLEOTIDE SEQUENCE</scope>
    <source>
        <strain evidence="3">BX1005</strain>
    </source>
</reference>
<comment type="caution">
    <text evidence="3">The sequence shown here is derived from an EMBL/GenBank/DDBJ whole genome shotgun (WGS) entry which is preliminary data.</text>
</comment>
<dbReference type="RefSeq" id="WP_186865794.1">
    <property type="nucleotide sequence ID" value="NZ_JACOPH010000001.1"/>
</dbReference>
<protein>
    <recommendedName>
        <fullName evidence="2">DUF6128 domain-containing protein</fullName>
    </recommendedName>
</protein>
<gene>
    <name evidence="3" type="ORF">H8S17_00595</name>
</gene>
<name>A0A923RTZ8_9FIRM</name>
<evidence type="ECO:0000313" key="3">
    <source>
        <dbReference type="EMBL" id="MBC5712719.1"/>
    </source>
</evidence>
<feature type="domain" description="DUF6128" evidence="2">
    <location>
        <begin position="270"/>
        <end position="357"/>
    </location>
</feature>